<dbReference type="SMART" id="SM00260">
    <property type="entry name" value="CheW"/>
    <property type="match status" value="1"/>
</dbReference>
<feature type="domain" description="Response regulatory" evidence="2">
    <location>
        <begin position="167"/>
        <end position="288"/>
    </location>
</feature>
<dbReference type="PROSITE" id="PS50851">
    <property type="entry name" value="CHEW"/>
    <property type="match status" value="1"/>
</dbReference>
<comment type="caution">
    <text evidence="4">The sequence shown here is derived from an EMBL/GenBank/DDBJ whole genome shotgun (WGS) entry which is preliminary data.</text>
</comment>
<dbReference type="GO" id="GO:0000160">
    <property type="term" value="P:phosphorelay signal transduction system"/>
    <property type="evidence" value="ECO:0007669"/>
    <property type="project" value="InterPro"/>
</dbReference>
<dbReference type="OrthoDB" id="9806105at2"/>
<feature type="domain" description="CheW-like" evidence="3">
    <location>
        <begin position="7"/>
        <end position="143"/>
    </location>
</feature>
<dbReference type="AlphaFoldDB" id="A0A4U1BAU1"/>
<dbReference type="SUPFAM" id="SSF52172">
    <property type="entry name" value="CheY-like"/>
    <property type="match status" value="1"/>
</dbReference>
<evidence type="ECO:0000259" key="2">
    <source>
        <dbReference type="PROSITE" id="PS50110"/>
    </source>
</evidence>
<dbReference type="Gene3D" id="2.40.50.180">
    <property type="entry name" value="CheA-289, Domain 4"/>
    <property type="match status" value="1"/>
</dbReference>
<evidence type="ECO:0000313" key="5">
    <source>
        <dbReference type="Proteomes" id="UP000305674"/>
    </source>
</evidence>
<dbReference type="PROSITE" id="PS50110">
    <property type="entry name" value="RESPONSE_REGULATORY"/>
    <property type="match status" value="1"/>
</dbReference>
<dbReference type="RefSeq" id="WP_136854039.1">
    <property type="nucleotide sequence ID" value="NZ_SWCI01000011.1"/>
</dbReference>
<dbReference type="EMBL" id="SWCI01000011">
    <property type="protein sequence ID" value="TKB47968.1"/>
    <property type="molecule type" value="Genomic_DNA"/>
</dbReference>
<dbReference type="InterPro" id="IPR002545">
    <property type="entry name" value="CheW-lke_dom"/>
</dbReference>
<reference evidence="4 5" key="1">
    <citation type="submission" date="2019-04" db="EMBL/GenBank/DDBJ databases">
        <authorList>
            <person name="Hwang J.C."/>
        </authorList>
    </citation>
    <scope>NUCLEOTIDE SEQUENCE [LARGE SCALE GENOMIC DNA]</scope>
    <source>
        <strain evidence="4 5">IMCC35001</strain>
    </source>
</reference>
<dbReference type="Pfam" id="PF00072">
    <property type="entry name" value="Response_reg"/>
    <property type="match status" value="1"/>
</dbReference>
<dbReference type="PANTHER" id="PTHR47233">
    <property type="entry name" value="CHEMOTAXIS PROTEIN CHEV"/>
    <property type="match status" value="1"/>
</dbReference>
<dbReference type="Gene3D" id="3.40.50.2300">
    <property type="match status" value="1"/>
</dbReference>
<dbReference type="InterPro" id="IPR001789">
    <property type="entry name" value="Sig_transdc_resp-reg_receiver"/>
</dbReference>
<protein>
    <submittedName>
        <fullName evidence="4">Chemotaxis protein CheV</fullName>
    </submittedName>
</protein>
<dbReference type="InterPro" id="IPR036061">
    <property type="entry name" value="CheW-like_dom_sf"/>
</dbReference>
<dbReference type="SMART" id="SM00448">
    <property type="entry name" value="REC"/>
    <property type="match status" value="1"/>
</dbReference>
<gene>
    <name evidence="4" type="ORF">FCL40_14610</name>
</gene>
<dbReference type="Pfam" id="PF01584">
    <property type="entry name" value="CheW"/>
    <property type="match status" value="1"/>
</dbReference>
<dbReference type="Gene3D" id="2.30.30.40">
    <property type="entry name" value="SH3 Domains"/>
    <property type="match status" value="1"/>
</dbReference>
<dbReference type="PANTHER" id="PTHR47233:SF2">
    <property type="entry name" value="CHEMOTAXIS SIGNAL TRANSDUCTION SYSTEM RESPONSE REGULATOR CHEV"/>
    <property type="match status" value="1"/>
</dbReference>
<proteinExistence type="predicted"/>
<dbReference type="InterPro" id="IPR011006">
    <property type="entry name" value="CheY-like_superfamily"/>
</dbReference>
<feature type="modified residue" description="4-aspartylphosphate" evidence="1">
    <location>
        <position position="221"/>
    </location>
</feature>
<keyword evidence="1" id="KW-0597">Phosphoprotein</keyword>
<dbReference type="GO" id="GO:0006935">
    <property type="term" value="P:chemotaxis"/>
    <property type="evidence" value="ECO:0007669"/>
    <property type="project" value="InterPro"/>
</dbReference>
<name>A0A4U1BAU1_9GAMM</name>
<organism evidence="4 5">
    <name type="scientific">Ferrimonas sediminicola</name>
    <dbReference type="NCBI Taxonomy" id="2569538"/>
    <lineage>
        <taxon>Bacteria</taxon>
        <taxon>Pseudomonadati</taxon>
        <taxon>Pseudomonadota</taxon>
        <taxon>Gammaproteobacteria</taxon>
        <taxon>Alteromonadales</taxon>
        <taxon>Ferrimonadaceae</taxon>
        <taxon>Ferrimonas</taxon>
    </lineage>
</organism>
<evidence type="ECO:0000313" key="4">
    <source>
        <dbReference type="EMBL" id="TKB47968.1"/>
    </source>
</evidence>
<keyword evidence="5" id="KW-1185">Reference proteome</keyword>
<dbReference type="SUPFAM" id="SSF50341">
    <property type="entry name" value="CheW-like"/>
    <property type="match status" value="1"/>
</dbReference>
<evidence type="ECO:0000256" key="1">
    <source>
        <dbReference type="PROSITE-ProRule" id="PRU00169"/>
    </source>
</evidence>
<evidence type="ECO:0000259" key="3">
    <source>
        <dbReference type="PROSITE" id="PS50851"/>
    </source>
</evidence>
<sequence length="290" mass="32144">MTQENNRQEFLVFTLGPKRAFAITTLKVREIVTTRQFNQIPGSHPCVVGTMPLRGHTLTVIDLASAIGMRSDECRQVVVCEVQGKLFGLLVTGIDTIHYCNSNDVAAMPSRLGDSSYSSGVIRRDHDLVQVLDLERILNETVGLNANRQVEDFILTPETLSEIRGQRILICDDSRFARRQLAMVLEQHGIDYHSAPNGRAALETLQRQANAGVPIQILVSDIEMPELDGYQLATTVRGEECLKETYIILHTSLNSDVCRRYTESSGANEGLCKFDPEALLAAIARGAHHD</sequence>
<accession>A0A4U1BAU1</accession>
<dbReference type="Proteomes" id="UP000305674">
    <property type="component" value="Unassembled WGS sequence"/>
</dbReference>